<keyword evidence="14" id="KW-1185">Reference proteome</keyword>
<accession>A0AAN8JFN3</accession>
<dbReference type="EMBL" id="JAZGQO010000010">
    <property type="protein sequence ID" value="KAK6176702.1"/>
    <property type="molecule type" value="Genomic_DNA"/>
</dbReference>
<evidence type="ECO:0000256" key="6">
    <source>
        <dbReference type="ARBA" id="ARBA00023054"/>
    </source>
</evidence>
<evidence type="ECO:0000259" key="12">
    <source>
        <dbReference type="SMART" id="SM00543"/>
    </source>
</evidence>
<evidence type="ECO:0000313" key="14">
    <source>
        <dbReference type="Proteomes" id="UP001347796"/>
    </source>
</evidence>
<dbReference type="InterPro" id="IPR016024">
    <property type="entry name" value="ARM-type_fold"/>
</dbReference>
<evidence type="ECO:0000256" key="11">
    <source>
        <dbReference type="SAM" id="MobiDB-lite"/>
    </source>
</evidence>
<comment type="function">
    <text evidence="8">Involved in nonsense-mediated decay (NMD) of mRNAs containing premature stop codons by associating with the nuclear exon junction complex (EJC). Recruited by UPF3B associated with the EJC core at the cytoplasmic side of the nuclear envelope and the subsequent formation of an UPF1-UPF2-UPF3 surveillance complex (including UPF1 bound to release factors at the stalled ribosome) is believed to activate NMD. In cooperation with UPF3B stimulates both ATPase and RNA helicase activities of UPF1. Binds spliced mRNA.</text>
</comment>
<dbReference type="PANTHER" id="PTHR12839">
    <property type="entry name" value="NONSENSE-MEDIATED MRNA DECAY PROTEIN 2 UP-FRAMESHIFT SUPPRESSOR 2"/>
    <property type="match status" value="1"/>
</dbReference>
<dbReference type="GO" id="GO:0048471">
    <property type="term" value="C:perinuclear region of cytoplasm"/>
    <property type="evidence" value="ECO:0007669"/>
    <property type="project" value="UniProtKB-SubCell"/>
</dbReference>
<dbReference type="InterPro" id="IPR003890">
    <property type="entry name" value="MIF4G-like_typ-3"/>
</dbReference>
<dbReference type="PANTHER" id="PTHR12839:SF7">
    <property type="entry name" value="REGULATOR OF NONSENSE TRANSCRIPTS 2"/>
    <property type="match status" value="1"/>
</dbReference>
<dbReference type="Gene3D" id="4.10.80.160">
    <property type="match status" value="1"/>
</dbReference>
<feature type="region of interest" description="Disordered" evidence="11">
    <location>
        <begin position="1201"/>
        <end position="1248"/>
    </location>
</feature>
<keyword evidence="6" id="KW-0175">Coiled coil</keyword>
<dbReference type="Pfam" id="PF04050">
    <property type="entry name" value="Upf2"/>
    <property type="match status" value="1"/>
</dbReference>
<dbReference type="InterPro" id="IPR007193">
    <property type="entry name" value="Upf2/Nmd2_C"/>
</dbReference>
<evidence type="ECO:0000256" key="2">
    <source>
        <dbReference type="ARBA" id="ARBA00022490"/>
    </source>
</evidence>
<reference evidence="13 14" key="1">
    <citation type="submission" date="2024-01" db="EMBL/GenBank/DDBJ databases">
        <title>The genome of the rayed Mediterranean limpet Patella caerulea (Linnaeus, 1758).</title>
        <authorList>
            <person name="Anh-Thu Weber A."/>
            <person name="Halstead-Nussloch G."/>
        </authorList>
    </citation>
    <scope>NUCLEOTIDE SEQUENCE [LARGE SCALE GENOMIC DNA]</scope>
    <source>
        <strain evidence="13">AATW-2023a</strain>
        <tissue evidence="13">Whole specimen</tissue>
    </source>
</reference>
<evidence type="ECO:0000256" key="4">
    <source>
        <dbReference type="ARBA" id="ARBA00022737"/>
    </source>
</evidence>
<dbReference type="Gene3D" id="6.10.250.770">
    <property type="match status" value="1"/>
</dbReference>
<keyword evidence="4" id="KW-0677">Repeat</keyword>
<dbReference type="GO" id="GO:0003723">
    <property type="term" value="F:RNA binding"/>
    <property type="evidence" value="ECO:0007669"/>
    <property type="project" value="UniProtKB-KW"/>
</dbReference>
<sequence>MESDEKDKTGEAKAEEKSDKADVPPKKKVEEKRKDSSRGHGDQVKGGGDGPSSGYKKDSYDRDKKDRDRKDGGYDRSERDKSDRYKSDRDRKDSGYNRRDRDRRDKDRKDSGYDRDRRDRDRKDSGYDRDRSDKDRRDRDRKDSGYDRDKSDKDRRDRDRKDSGYDRDRKDSSYGRRGKLDSERKEPEKKSTSSSSHSYSKSREVKQQPAPPPKLTEQEKKALKEAEEKKKQEEEERKLEEAKQKEEEERLKKEEEEKRKAEEEAQRLKEEQDNLNEFIEETRARLEFKDSLKENNVKAAENRPEESFFSKLDSSLKKNTAFVKKLRNLIDSQKDALIKDFNGLNLSKYIGECASALADTKLKMSDVNCAVHLSSLIHQRYADFSTMLKDNFQKVLLSKKDEKISNASKYRVDLRLFAELLSVEVISFKEGLPILANQLSYLINNDKEEHNHLSIISSFCKHCGDDYAGLIPRKYRLLAEKYGKEIPRSRMLPPKRQGPCRNLLKDYYTSLCNHLTKDHKKLKTMEKQNRRMLITKGEVSTERREVYEAAHGAYQKLYTATATFVDLLDEDMPDLPEEEIKLDGDESFFDIFSATGGEFQLEGDITLFEDEDTRTFYETLPDLKAFIPGILYKDSENSQAAETNVKDIDSTLELEIDVEDLEKEIESEISLVDEALDTDGKETEDGTFLPPEAEDGDTETGSLMKSQFETFLQSLPNCVNRDHIDKAAIEFCMNFNTKFNRKKLVRALFTVHRTRYDLLPFYSRLVAILNPCMPDLATDLIQYLKGDFKWHVCKKDQINIESKLKTVRFIGEMVKFKMCPKVEALHCMKKLMFDFRHHNIEMACSLLESCGRFLYRSPDSHHRTRVYLDVMMRKKSALHLDPRYITMIENAYFYSNPPEAQQIVRVERPPIHQYIRKLLYKDLTKITTEKVLRQIRKLDWDDPDIAFYATKCLTGVWNTRYNSIHCMANLIAGLAPYHEHVAIQVVDGVLEDVRLGMEINHPRYNQRRVSSVKYLGELYNYRMVESGVIFKTLYTFITFGVSMNEKELSTLDAPDHLFRIRLTCVLLETCGQYFDKGSSKKKLDCFLIYFLRYYWYKRSQSIWTNDHPFPIDIGNLVHDTMDAIRPKLKQPKNQEEAFKAAEELDNEYKSKISSLLIVETGDEDEENIEDDEDGLATINEADEAVDELSEDLSQVYVDELATGESEPSQDDRSQSQQDACTSSQNIEECSDSQGDDMMESAGEEADDEVTLLSGGPKYVQCQEDEDFLSAFDKMMSENLKSRTREAVKVPQMDIIVPMYLKDKRKKTGNPNPNPFADPPPDDVVEEEENTKSLNFLLMTRKGNKQQFTNLKVPASADFVSKFREREKEALEEKEEMKQVVLGIHERQEEEDWQDMIATMNKNITGNVNRERKVRYNHPKGAPDADLIFGSK</sequence>
<dbReference type="FunFam" id="1.25.40.180:FF:000014">
    <property type="entry name" value="Putative regulator of nonsense transcripts 2"/>
    <property type="match status" value="1"/>
</dbReference>
<name>A0AAN8JFN3_PATCE</name>
<evidence type="ECO:0000256" key="1">
    <source>
        <dbReference type="ARBA" id="ARBA00004556"/>
    </source>
</evidence>
<dbReference type="Gene3D" id="1.25.40.180">
    <property type="match status" value="3"/>
</dbReference>
<evidence type="ECO:0000256" key="5">
    <source>
        <dbReference type="ARBA" id="ARBA00022884"/>
    </source>
</evidence>
<dbReference type="SUPFAM" id="SSF48371">
    <property type="entry name" value="ARM repeat"/>
    <property type="match status" value="3"/>
</dbReference>
<feature type="region of interest" description="Disordered" evidence="11">
    <location>
        <begin position="679"/>
        <end position="700"/>
    </location>
</feature>
<keyword evidence="5" id="KW-0694">RNA-binding</keyword>
<keyword evidence="2" id="KW-0963">Cytoplasm</keyword>
<proteinExistence type="predicted"/>
<gene>
    <name evidence="13" type="ORF">SNE40_014951</name>
</gene>
<dbReference type="Proteomes" id="UP001347796">
    <property type="component" value="Unassembled WGS sequence"/>
</dbReference>
<evidence type="ECO:0000313" key="13">
    <source>
        <dbReference type="EMBL" id="KAK6176702.1"/>
    </source>
</evidence>
<feature type="compositionally biased region" description="Acidic residues" evidence="11">
    <location>
        <begin position="1228"/>
        <end position="1248"/>
    </location>
</feature>
<dbReference type="GO" id="GO:0005829">
    <property type="term" value="C:cytosol"/>
    <property type="evidence" value="ECO:0007669"/>
    <property type="project" value="UniProtKB-ARBA"/>
</dbReference>
<comment type="caution">
    <text evidence="13">The sequence shown here is derived from an EMBL/GenBank/DDBJ whole genome shotgun (WGS) entry which is preliminary data.</text>
</comment>
<dbReference type="Pfam" id="PF02854">
    <property type="entry name" value="MIF4G"/>
    <property type="match status" value="3"/>
</dbReference>
<feature type="compositionally biased region" description="Basic and acidic residues" evidence="11">
    <location>
        <begin position="55"/>
        <end position="191"/>
    </location>
</feature>
<protein>
    <recommendedName>
        <fullName evidence="9">Regulator of nonsense transcripts 2</fullName>
    </recommendedName>
    <alternativeName>
        <fullName evidence="10">Up-frameshift suppressor 2 homolog</fullName>
    </alternativeName>
</protein>
<comment type="subcellular location">
    <subcellularLocation>
        <location evidence="1">Cytoplasm</location>
        <location evidence="1">Perinuclear region</location>
    </subcellularLocation>
</comment>
<feature type="region of interest" description="Disordered" evidence="11">
    <location>
        <begin position="1303"/>
        <end position="1324"/>
    </location>
</feature>
<evidence type="ECO:0000256" key="8">
    <source>
        <dbReference type="ARBA" id="ARBA00059351"/>
    </source>
</evidence>
<keyword evidence="3" id="KW-0597">Phosphoprotein</keyword>
<evidence type="ECO:0000256" key="10">
    <source>
        <dbReference type="ARBA" id="ARBA00080859"/>
    </source>
</evidence>
<feature type="region of interest" description="Disordered" evidence="11">
    <location>
        <begin position="1"/>
        <end position="273"/>
    </location>
</feature>
<dbReference type="GO" id="GO:0035145">
    <property type="term" value="C:exon-exon junction complex"/>
    <property type="evidence" value="ECO:0007669"/>
    <property type="project" value="TreeGrafter"/>
</dbReference>
<keyword evidence="7" id="KW-0866">Nonsense-mediated mRNA decay</keyword>
<evidence type="ECO:0000256" key="7">
    <source>
        <dbReference type="ARBA" id="ARBA00023161"/>
    </source>
</evidence>
<dbReference type="GO" id="GO:0000184">
    <property type="term" value="P:nuclear-transcribed mRNA catabolic process, nonsense-mediated decay"/>
    <property type="evidence" value="ECO:0007669"/>
    <property type="project" value="UniProtKB-KW"/>
</dbReference>
<organism evidence="13 14">
    <name type="scientific">Patella caerulea</name>
    <name type="common">Rayed Mediterranean limpet</name>
    <dbReference type="NCBI Taxonomy" id="87958"/>
    <lineage>
        <taxon>Eukaryota</taxon>
        <taxon>Metazoa</taxon>
        <taxon>Spiralia</taxon>
        <taxon>Lophotrochozoa</taxon>
        <taxon>Mollusca</taxon>
        <taxon>Gastropoda</taxon>
        <taxon>Patellogastropoda</taxon>
        <taxon>Patelloidea</taxon>
        <taxon>Patellidae</taxon>
        <taxon>Patella</taxon>
    </lineage>
</organism>
<dbReference type="SMART" id="SM00543">
    <property type="entry name" value="MIF4G"/>
    <property type="match status" value="3"/>
</dbReference>
<feature type="compositionally biased region" description="Basic and acidic residues" evidence="11">
    <location>
        <begin position="216"/>
        <end position="272"/>
    </location>
</feature>
<dbReference type="FunFam" id="1.25.40.180:FF:000015">
    <property type="entry name" value="regulator of nonsense transcripts 2 isoform X1"/>
    <property type="match status" value="1"/>
</dbReference>
<evidence type="ECO:0000256" key="9">
    <source>
        <dbReference type="ARBA" id="ARBA00068726"/>
    </source>
</evidence>
<evidence type="ECO:0000256" key="3">
    <source>
        <dbReference type="ARBA" id="ARBA00022553"/>
    </source>
</evidence>
<feature type="domain" description="MIF4G" evidence="12">
    <location>
        <begin position="709"/>
        <end position="898"/>
    </location>
</feature>
<feature type="compositionally biased region" description="Basic and acidic residues" evidence="11">
    <location>
        <begin position="1"/>
        <end position="43"/>
    </location>
</feature>
<feature type="domain" description="MIF4G" evidence="12">
    <location>
        <begin position="913"/>
        <end position="1127"/>
    </location>
</feature>
<feature type="domain" description="MIF4G" evidence="12">
    <location>
        <begin position="316"/>
        <end position="519"/>
    </location>
</feature>
<dbReference type="InterPro" id="IPR039762">
    <property type="entry name" value="Nmd2/UPF2"/>
</dbReference>
<dbReference type="FunFam" id="1.25.40.180:FF:000023">
    <property type="entry name" value="regulator of nonsense transcripts 2 isoform X1"/>
    <property type="match status" value="1"/>
</dbReference>